<comment type="caution">
    <text evidence="1">The sequence shown here is derived from an EMBL/GenBank/DDBJ whole genome shotgun (WGS) entry which is preliminary data.</text>
</comment>
<protein>
    <submittedName>
        <fullName evidence="1">Uncharacterized protein</fullName>
    </submittedName>
</protein>
<dbReference type="AlphaFoldDB" id="A0A4V1YVS7"/>
<organism evidence="1 2">
    <name type="scientific">Bacteroides intestinalis</name>
    <dbReference type="NCBI Taxonomy" id="329854"/>
    <lineage>
        <taxon>Bacteria</taxon>
        <taxon>Pseudomonadati</taxon>
        <taxon>Bacteroidota</taxon>
        <taxon>Bacteroidia</taxon>
        <taxon>Bacteroidales</taxon>
        <taxon>Bacteroidaceae</taxon>
        <taxon>Bacteroides</taxon>
    </lineage>
</organism>
<name>A0A4V1YVS7_9BACE</name>
<dbReference type="EMBL" id="RCXO01000004">
    <property type="protein sequence ID" value="RYT81893.1"/>
    <property type="molecule type" value="Genomic_DNA"/>
</dbReference>
<keyword evidence="2" id="KW-1185">Reference proteome</keyword>
<accession>A0A4V1YVS7</accession>
<dbReference type="OrthoDB" id="1040532at2"/>
<sequence>MIMETNKKLIAVVEIGGDKAVQFWARADDLAQQYNEKSTDIVYTVVKLPDSDNLFRFFAASKEEMTQETLLECSREFLDELLTLVPSECVRIKVIDNSTEL</sequence>
<evidence type="ECO:0000313" key="1">
    <source>
        <dbReference type="EMBL" id="RYT81893.1"/>
    </source>
</evidence>
<reference evidence="1 2" key="1">
    <citation type="journal article" date="2019" name="Science, e1252229">
        <title>Invertible promoters mediate bacterial phase variation, antibiotic resistance, and host adaptation in the gut.</title>
        <authorList>
            <person name="Jiang X."/>
            <person name="Hall A.B."/>
            <person name="Arthur T.D."/>
            <person name="Plichta D.R."/>
            <person name="Covington C.T."/>
            <person name="Poyet M."/>
            <person name="Crothers J."/>
            <person name="Moses P.L."/>
            <person name="Tolonen A.C."/>
            <person name="Vlamakis H."/>
            <person name="Alm E.J."/>
            <person name="Xavier R.J."/>
        </authorList>
    </citation>
    <scope>NUCLEOTIDE SEQUENCE [LARGE SCALE GENOMIC DNA]</scope>
    <source>
        <strain evidence="2">bf_0095</strain>
    </source>
</reference>
<dbReference type="Proteomes" id="UP000291191">
    <property type="component" value="Unassembled WGS sequence"/>
</dbReference>
<gene>
    <name evidence="1" type="ORF">EAJ06_05055</name>
</gene>
<evidence type="ECO:0000313" key="2">
    <source>
        <dbReference type="Proteomes" id="UP000291191"/>
    </source>
</evidence>
<proteinExistence type="predicted"/>